<comment type="caution">
    <text evidence="1">The sequence shown here is derived from an EMBL/GenBank/DDBJ whole genome shotgun (WGS) entry which is preliminary data.</text>
</comment>
<dbReference type="InterPro" id="IPR029063">
    <property type="entry name" value="SAM-dependent_MTases_sf"/>
</dbReference>
<sequence length="320" mass="37551">MYSQRNLSKLTIDDFARLFGTTADDIDEYCKGLVDTMDFSFEQLSDIERDKLILNILKRIDLADLPVSGEERKPEWEKGWADNLRDFINSGYDLSKLVPKYFKKNIPVRLNREYVMPVDPDFVLNCTRVFRNWIFRKYLKDVDSIYEFGCGPATHLAFLAGIYPGKKLYGLDWAKPSQEIIRLLAKHFGWQIEGRHFDFFAPDVNLHLDENSAVYTFGALEQIGGNHKAFLQFLLKESFKLCINVECISEFYNQDYLPDYLAFKYHKRRNYLDGYLTRLQELEAEGKIIILAMHHQQFGNIYDDSHSYVVWKLRKIPATS</sequence>
<dbReference type="Gene3D" id="3.40.50.150">
    <property type="entry name" value="Vaccinia Virus protein VP39"/>
    <property type="match status" value="1"/>
</dbReference>
<keyword evidence="2" id="KW-1185">Reference proteome</keyword>
<dbReference type="SUPFAM" id="SSF53335">
    <property type="entry name" value="S-adenosyl-L-methionine-dependent methyltransferases"/>
    <property type="match status" value="1"/>
</dbReference>
<organism evidence="1 2">
    <name type="scientific">Candidatus Brocadia fulgida</name>
    <dbReference type="NCBI Taxonomy" id="380242"/>
    <lineage>
        <taxon>Bacteria</taxon>
        <taxon>Pseudomonadati</taxon>
        <taxon>Planctomycetota</taxon>
        <taxon>Candidatus Brocadiia</taxon>
        <taxon>Candidatus Brocadiales</taxon>
        <taxon>Candidatus Brocadiaceae</taxon>
        <taxon>Candidatus Brocadia</taxon>
    </lineage>
</organism>
<accession>A0A0M2UXG4</accession>
<protein>
    <recommendedName>
        <fullName evidence="3">Class I SAM-dependent methyltransferase</fullName>
    </recommendedName>
</protein>
<dbReference type="Proteomes" id="UP000034954">
    <property type="component" value="Unassembled WGS sequence"/>
</dbReference>
<evidence type="ECO:0000313" key="2">
    <source>
        <dbReference type="Proteomes" id="UP000034954"/>
    </source>
</evidence>
<gene>
    <name evidence="1" type="ORF">BROFUL_02142</name>
</gene>
<name>A0A0M2UXG4_9BACT</name>
<proteinExistence type="predicted"/>
<reference evidence="1 2" key="1">
    <citation type="journal article" date="2013" name="BMC Microbiol.">
        <title>Identification of the type II cytochrome c maturation pathway in anammox bacteria by comparative genomics.</title>
        <authorList>
            <person name="Ferousi C."/>
            <person name="Speth D.R."/>
            <person name="Reimann J."/>
            <person name="Op den Camp H.J."/>
            <person name="Allen J.W."/>
            <person name="Keltjens J.T."/>
            <person name="Jetten M.S."/>
        </authorList>
    </citation>
    <scope>NUCLEOTIDE SEQUENCE [LARGE SCALE GENOMIC DNA]</scope>
    <source>
        <strain evidence="1">RU1</strain>
    </source>
</reference>
<dbReference type="AlphaFoldDB" id="A0A0M2UXG4"/>
<evidence type="ECO:0000313" key="1">
    <source>
        <dbReference type="EMBL" id="KKO19159.1"/>
    </source>
</evidence>
<dbReference type="EMBL" id="LAQJ01000213">
    <property type="protein sequence ID" value="KKO19159.1"/>
    <property type="molecule type" value="Genomic_DNA"/>
</dbReference>
<evidence type="ECO:0008006" key="3">
    <source>
        <dbReference type="Google" id="ProtNLM"/>
    </source>
</evidence>